<dbReference type="EMBL" id="JAUOTP010000011">
    <property type="protein sequence ID" value="MDO6416529.1"/>
    <property type="molecule type" value="Genomic_DNA"/>
</dbReference>
<keyword evidence="9" id="KW-0975">Bacterial flagellum</keyword>
<keyword evidence="5" id="KW-1003">Cell membrane</keyword>
<dbReference type="Gene3D" id="2.30.330.10">
    <property type="entry name" value="SpoA-like"/>
    <property type="match status" value="1"/>
</dbReference>
<evidence type="ECO:0000256" key="6">
    <source>
        <dbReference type="ARBA" id="ARBA00022500"/>
    </source>
</evidence>
<evidence type="ECO:0000256" key="7">
    <source>
        <dbReference type="ARBA" id="ARBA00022779"/>
    </source>
</evidence>
<evidence type="ECO:0000256" key="1">
    <source>
        <dbReference type="ARBA" id="ARBA00004117"/>
    </source>
</evidence>
<keyword evidence="13" id="KW-1185">Reference proteome</keyword>
<evidence type="ECO:0000313" key="12">
    <source>
        <dbReference type="EMBL" id="MDO6416529.1"/>
    </source>
</evidence>
<keyword evidence="12" id="KW-0966">Cell projection</keyword>
<organism evidence="12 13">
    <name type="scientific">Sphingomonas natans</name>
    <dbReference type="NCBI Taxonomy" id="3063330"/>
    <lineage>
        <taxon>Bacteria</taxon>
        <taxon>Pseudomonadati</taxon>
        <taxon>Pseudomonadota</taxon>
        <taxon>Alphaproteobacteria</taxon>
        <taxon>Sphingomonadales</taxon>
        <taxon>Sphingomonadaceae</taxon>
        <taxon>Sphingomonas</taxon>
    </lineage>
</organism>
<evidence type="ECO:0000256" key="4">
    <source>
        <dbReference type="ARBA" id="ARBA00021898"/>
    </source>
</evidence>
<evidence type="ECO:0000313" key="13">
    <source>
        <dbReference type="Proteomes" id="UP001169764"/>
    </source>
</evidence>
<dbReference type="Gene3D" id="3.40.1550.10">
    <property type="entry name" value="CheC-like"/>
    <property type="match status" value="1"/>
</dbReference>
<proteinExistence type="inferred from homology"/>
<evidence type="ECO:0000256" key="5">
    <source>
        <dbReference type="ARBA" id="ARBA00022475"/>
    </source>
</evidence>
<gene>
    <name evidence="12" type="ORF">Q4F19_19255</name>
</gene>
<dbReference type="SUPFAM" id="SSF101801">
    <property type="entry name" value="Surface presentation of antigens (SPOA)"/>
    <property type="match status" value="1"/>
</dbReference>
<evidence type="ECO:0000256" key="10">
    <source>
        <dbReference type="ARBA" id="ARBA00025044"/>
    </source>
</evidence>
<keyword evidence="12" id="KW-0282">Flagellum</keyword>
<evidence type="ECO:0000256" key="3">
    <source>
        <dbReference type="ARBA" id="ARBA00011049"/>
    </source>
</evidence>
<dbReference type="PANTHER" id="PTHR30034:SF6">
    <property type="entry name" value="YOP PROTEINS TRANSLOCATION PROTEIN Q"/>
    <property type="match status" value="1"/>
</dbReference>
<dbReference type="CDD" id="cd17908">
    <property type="entry name" value="FliM"/>
    <property type="match status" value="1"/>
</dbReference>
<dbReference type="InterPro" id="IPR036429">
    <property type="entry name" value="SpoA-like_sf"/>
</dbReference>
<evidence type="ECO:0000256" key="9">
    <source>
        <dbReference type="ARBA" id="ARBA00023143"/>
    </source>
</evidence>
<evidence type="ECO:0000259" key="11">
    <source>
        <dbReference type="Pfam" id="PF01052"/>
    </source>
</evidence>
<keyword evidence="8" id="KW-0472">Membrane</keyword>
<comment type="similarity">
    <text evidence="3">Belongs to the FliM family.</text>
</comment>
<accession>A0ABT8YDV8</accession>
<evidence type="ECO:0000256" key="2">
    <source>
        <dbReference type="ARBA" id="ARBA00004202"/>
    </source>
</evidence>
<keyword evidence="7" id="KW-0283">Flagellar rotation</keyword>
<dbReference type="InterPro" id="IPR001543">
    <property type="entry name" value="FliN-like_C"/>
</dbReference>
<sequence>MSGSGGDQFGDEDVLSDGFEEAIAQATRPGPEVLTFALGSDSFRPAERLSGLERMGEKIARSLRTVIEPFVQVRTQVAAVPLTTRSFDEWLEAQPNLISLSHYRLQPMKGGMLIAIPADFVAALIERFYGGTAGPTAASAKRLEFSASEDLLLARLLEKVSGLMVEAWRDVIPVEATLAQRETSRFHIRFIRPDDQVVVQNFTITPAEGQPATITVLYPLAMLRPIEEQMSKRVHDDAPSGNTAWRSMLAASLAEVQMPVRSILARPEISLAQLMTLKPGDVIPIQILPRTPLLIASRTVAEGQIGEQDGRAAMLIERVG</sequence>
<comment type="subcellular location">
    <subcellularLocation>
        <location evidence="1">Bacterial flagellum basal body</location>
    </subcellularLocation>
    <subcellularLocation>
        <location evidence="2">Cell membrane</location>
        <topology evidence="2">Peripheral membrane protein</topology>
    </subcellularLocation>
</comment>
<dbReference type="InterPro" id="IPR001689">
    <property type="entry name" value="Flag_FliM"/>
</dbReference>
<keyword evidence="6" id="KW-0145">Chemotaxis</keyword>
<dbReference type="Pfam" id="PF01052">
    <property type="entry name" value="FliMN_C"/>
    <property type="match status" value="1"/>
</dbReference>
<dbReference type="InterPro" id="IPR028976">
    <property type="entry name" value="CheC-like_sf"/>
</dbReference>
<keyword evidence="12" id="KW-0969">Cilium</keyword>
<evidence type="ECO:0000256" key="8">
    <source>
        <dbReference type="ARBA" id="ARBA00023136"/>
    </source>
</evidence>
<reference evidence="12" key="1">
    <citation type="submission" date="2023-07" db="EMBL/GenBank/DDBJ databases">
        <authorList>
            <person name="Kim M."/>
        </authorList>
    </citation>
    <scope>NUCLEOTIDE SEQUENCE</scope>
    <source>
        <strain evidence="12">BIUV-7</strain>
    </source>
</reference>
<dbReference type="PANTHER" id="PTHR30034">
    <property type="entry name" value="FLAGELLAR MOTOR SWITCH PROTEIN FLIM"/>
    <property type="match status" value="1"/>
</dbReference>
<feature type="domain" description="Flagellar motor switch protein FliN-like C-terminal" evidence="11">
    <location>
        <begin position="253"/>
        <end position="319"/>
    </location>
</feature>
<name>A0ABT8YDV8_9SPHN</name>
<comment type="function">
    <text evidence="10">FliM is one of three proteins (FliG, FliN, FliM) that forms the rotor-mounted switch complex (C ring), located at the base of the basal body. This complex interacts with the CheY and CheZ chemotaxis proteins, in addition to contacting components of the motor that determine the direction of flagellar rotation.</text>
</comment>
<protein>
    <recommendedName>
        <fullName evidence="4">Flagellar motor switch protein FliM</fullName>
    </recommendedName>
</protein>
<dbReference type="Pfam" id="PF02154">
    <property type="entry name" value="FliM"/>
    <property type="match status" value="1"/>
</dbReference>
<comment type="caution">
    <text evidence="12">The sequence shown here is derived from an EMBL/GenBank/DDBJ whole genome shotgun (WGS) entry which is preliminary data.</text>
</comment>
<dbReference type="RefSeq" id="WP_303546174.1">
    <property type="nucleotide sequence ID" value="NZ_JAUOTP010000011.1"/>
</dbReference>
<dbReference type="Proteomes" id="UP001169764">
    <property type="component" value="Unassembled WGS sequence"/>
</dbReference>